<evidence type="ECO:0000313" key="19">
    <source>
        <dbReference type="Proteomes" id="UP000094463"/>
    </source>
</evidence>
<name>A0A1D7QUN8_9BACI</name>
<feature type="transmembrane region" description="Helical" evidence="17">
    <location>
        <begin position="219"/>
        <end position="243"/>
    </location>
</feature>
<keyword evidence="10 17" id="KW-1133">Transmembrane helix</keyword>
<feature type="transmembrane region" description="Helical" evidence="17">
    <location>
        <begin position="250"/>
        <end position="268"/>
    </location>
</feature>
<reference evidence="18 19" key="1">
    <citation type="submission" date="2015-08" db="EMBL/GenBank/DDBJ databases">
        <title>The complete genome sequence of Bacillus beveridgei MLTeJB.</title>
        <authorList>
            <person name="Hanson T.E."/>
            <person name="Mesa C."/>
            <person name="Basesman S.M."/>
            <person name="Oremland R.S."/>
        </authorList>
    </citation>
    <scope>NUCLEOTIDE SEQUENCE [LARGE SCALE GENOMIC DNA]</scope>
    <source>
        <strain evidence="18 19">MLTeJB</strain>
    </source>
</reference>
<keyword evidence="12 17" id="KW-0046">Antibiotic resistance</keyword>
<dbReference type="GO" id="GO:0071555">
    <property type="term" value="P:cell wall organization"/>
    <property type="evidence" value="ECO:0007669"/>
    <property type="project" value="UniProtKB-KW"/>
</dbReference>
<dbReference type="PATRIC" id="fig|632773.3.peg.1445"/>
<dbReference type="OrthoDB" id="9808289at2"/>
<evidence type="ECO:0000313" key="18">
    <source>
        <dbReference type="EMBL" id="AOM82733.1"/>
    </source>
</evidence>
<feature type="transmembrane region" description="Helical" evidence="17">
    <location>
        <begin position="85"/>
        <end position="110"/>
    </location>
</feature>
<dbReference type="InterPro" id="IPR003824">
    <property type="entry name" value="UppP"/>
</dbReference>
<dbReference type="Proteomes" id="UP000094463">
    <property type="component" value="Chromosome"/>
</dbReference>
<dbReference type="KEGG" id="bbev:BBEV_1370"/>
<evidence type="ECO:0000256" key="2">
    <source>
        <dbReference type="ARBA" id="ARBA00010621"/>
    </source>
</evidence>
<feature type="transmembrane region" description="Helical" evidence="17">
    <location>
        <begin position="187"/>
        <end position="207"/>
    </location>
</feature>
<evidence type="ECO:0000256" key="6">
    <source>
        <dbReference type="ARBA" id="ARBA00022692"/>
    </source>
</evidence>
<dbReference type="NCBIfam" id="TIGR00753">
    <property type="entry name" value="undec_PP_bacA"/>
    <property type="match status" value="1"/>
</dbReference>
<evidence type="ECO:0000256" key="3">
    <source>
        <dbReference type="ARBA" id="ARBA00012374"/>
    </source>
</evidence>
<evidence type="ECO:0000256" key="17">
    <source>
        <dbReference type="HAMAP-Rule" id="MF_01006"/>
    </source>
</evidence>
<dbReference type="STRING" id="632773.BBEV_1370"/>
<dbReference type="GO" id="GO:0005886">
    <property type="term" value="C:plasma membrane"/>
    <property type="evidence" value="ECO:0007669"/>
    <property type="project" value="UniProtKB-SubCell"/>
</dbReference>
<evidence type="ECO:0000256" key="8">
    <source>
        <dbReference type="ARBA" id="ARBA00022960"/>
    </source>
</evidence>
<dbReference type="GO" id="GO:0050380">
    <property type="term" value="F:undecaprenyl-diphosphatase activity"/>
    <property type="evidence" value="ECO:0007669"/>
    <property type="project" value="UniProtKB-UniRule"/>
</dbReference>
<evidence type="ECO:0000256" key="11">
    <source>
        <dbReference type="ARBA" id="ARBA00023136"/>
    </source>
</evidence>
<dbReference type="GO" id="GO:0009252">
    <property type="term" value="P:peptidoglycan biosynthetic process"/>
    <property type="evidence" value="ECO:0007669"/>
    <property type="project" value="UniProtKB-KW"/>
</dbReference>
<dbReference type="PANTHER" id="PTHR30622:SF2">
    <property type="entry name" value="UNDECAPRENYL-DIPHOSPHATASE"/>
    <property type="match status" value="1"/>
</dbReference>
<keyword evidence="8 17" id="KW-0133">Cell shape</keyword>
<evidence type="ECO:0000256" key="14">
    <source>
        <dbReference type="ARBA" id="ARBA00032707"/>
    </source>
</evidence>
<comment type="miscellaneous">
    <text evidence="17">Bacitracin is thought to be involved in the inhibition of peptidoglycan synthesis by sequestering undecaprenyl diphosphate, thereby reducing the pool of lipid carrier available.</text>
</comment>
<evidence type="ECO:0000256" key="4">
    <source>
        <dbReference type="ARBA" id="ARBA00021581"/>
    </source>
</evidence>
<comment type="subcellular location">
    <subcellularLocation>
        <location evidence="1 17">Cell membrane</location>
        <topology evidence="1 17">Multi-pass membrane protein</topology>
    </subcellularLocation>
</comment>
<comment type="function">
    <text evidence="17">Catalyzes the dephosphorylation of undecaprenyl diphosphate (UPP). Confers resistance to bacitracin.</text>
</comment>
<keyword evidence="7 17" id="KW-0378">Hydrolase</keyword>
<gene>
    <name evidence="17 18" type="primary">uppP</name>
    <name evidence="18" type="ORF">BBEV_1370</name>
</gene>
<keyword evidence="19" id="KW-1185">Reference proteome</keyword>
<protein>
    <recommendedName>
        <fullName evidence="4 17">Undecaprenyl-diphosphatase</fullName>
        <ecNumber evidence="3 17">3.6.1.27</ecNumber>
    </recommendedName>
    <alternativeName>
        <fullName evidence="15 17">Bacitracin resistance protein</fullName>
    </alternativeName>
    <alternativeName>
        <fullName evidence="14 17">Undecaprenyl pyrophosphate phosphatase</fullName>
    </alternativeName>
</protein>
<proteinExistence type="inferred from homology"/>
<keyword evidence="11 17" id="KW-0472">Membrane</keyword>
<evidence type="ECO:0000256" key="5">
    <source>
        <dbReference type="ARBA" id="ARBA00022475"/>
    </source>
</evidence>
<evidence type="ECO:0000256" key="7">
    <source>
        <dbReference type="ARBA" id="ARBA00022801"/>
    </source>
</evidence>
<dbReference type="RefSeq" id="WP_069364788.1">
    <property type="nucleotide sequence ID" value="NZ_CP012502.1"/>
</dbReference>
<evidence type="ECO:0000256" key="16">
    <source>
        <dbReference type="ARBA" id="ARBA00047594"/>
    </source>
</evidence>
<dbReference type="EMBL" id="CP012502">
    <property type="protein sequence ID" value="AOM82733.1"/>
    <property type="molecule type" value="Genomic_DNA"/>
</dbReference>
<dbReference type="Pfam" id="PF02673">
    <property type="entry name" value="BacA"/>
    <property type="match status" value="1"/>
</dbReference>
<dbReference type="PANTHER" id="PTHR30622">
    <property type="entry name" value="UNDECAPRENYL-DIPHOSPHATASE"/>
    <property type="match status" value="1"/>
</dbReference>
<evidence type="ECO:0000256" key="9">
    <source>
        <dbReference type="ARBA" id="ARBA00022984"/>
    </source>
</evidence>
<organism evidence="18 19">
    <name type="scientific">Salisediminibacterium beveridgei</name>
    <dbReference type="NCBI Taxonomy" id="632773"/>
    <lineage>
        <taxon>Bacteria</taxon>
        <taxon>Bacillati</taxon>
        <taxon>Bacillota</taxon>
        <taxon>Bacilli</taxon>
        <taxon>Bacillales</taxon>
        <taxon>Bacillaceae</taxon>
        <taxon>Salisediminibacterium</taxon>
    </lineage>
</organism>
<evidence type="ECO:0000256" key="12">
    <source>
        <dbReference type="ARBA" id="ARBA00023251"/>
    </source>
</evidence>
<keyword evidence="5 17" id="KW-1003">Cell membrane</keyword>
<evidence type="ECO:0000256" key="15">
    <source>
        <dbReference type="ARBA" id="ARBA00032932"/>
    </source>
</evidence>
<keyword evidence="9 17" id="KW-0573">Peptidoglycan synthesis</keyword>
<dbReference type="GO" id="GO:0046677">
    <property type="term" value="P:response to antibiotic"/>
    <property type="evidence" value="ECO:0007669"/>
    <property type="project" value="UniProtKB-UniRule"/>
</dbReference>
<comment type="similarity">
    <text evidence="2 17">Belongs to the UppP family.</text>
</comment>
<accession>A0A1D7QUN8</accession>
<feature type="transmembrane region" description="Helical" evidence="17">
    <location>
        <begin position="116"/>
        <end position="133"/>
    </location>
</feature>
<evidence type="ECO:0000256" key="10">
    <source>
        <dbReference type="ARBA" id="ARBA00022989"/>
    </source>
</evidence>
<keyword evidence="6 17" id="KW-0812">Transmembrane</keyword>
<evidence type="ECO:0000256" key="1">
    <source>
        <dbReference type="ARBA" id="ARBA00004651"/>
    </source>
</evidence>
<dbReference type="AlphaFoldDB" id="A0A1D7QUN8"/>
<evidence type="ECO:0000256" key="13">
    <source>
        <dbReference type="ARBA" id="ARBA00023316"/>
    </source>
</evidence>
<dbReference type="GO" id="GO:0008360">
    <property type="term" value="P:regulation of cell shape"/>
    <property type="evidence" value="ECO:0007669"/>
    <property type="project" value="UniProtKB-KW"/>
</dbReference>
<keyword evidence="13 17" id="KW-0961">Cell wall biogenesis/degradation</keyword>
<comment type="catalytic activity">
    <reaction evidence="16 17">
        <text>di-trans,octa-cis-undecaprenyl diphosphate + H2O = di-trans,octa-cis-undecaprenyl phosphate + phosphate + H(+)</text>
        <dbReference type="Rhea" id="RHEA:28094"/>
        <dbReference type="ChEBI" id="CHEBI:15377"/>
        <dbReference type="ChEBI" id="CHEBI:15378"/>
        <dbReference type="ChEBI" id="CHEBI:43474"/>
        <dbReference type="ChEBI" id="CHEBI:58405"/>
        <dbReference type="ChEBI" id="CHEBI:60392"/>
        <dbReference type="EC" id="3.6.1.27"/>
    </reaction>
</comment>
<dbReference type="HAMAP" id="MF_01006">
    <property type="entry name" value="Undec_diphosphatase"/>
    <property type="match status" value="1"/>
</dbReference>
<feature type="transmembrane region" description="Helical" evidence="17">
    <location>
        <begin position="45"/>
        <end position="64"/>
    </location>
</feature>
<dbReference type="EC" id="3.6.1.27" evidence="3 17"/>
<sequence length="277" mass="30580">MTLFEAIVFGIIQGLTEFLPVSSTAHIVITQFVFGYTFPGLSFEIFLHLASVLAVIIYFWKDLWNVIRGFFLYIVKQQAEDRAQFYFGIYILIATFITGILGMLMTGLIADSMKTPPMIAGALFVTGFALIFIERFHKYGTRTVASMNAKDAVIVGLGQTLAVIPGISRSGATLVTSLLAGLDRETAVRYSFLLAIPVILGSTVLAINDFSMGIVDHIGGINLIVSFIVTFIFSVIGIIWLISFLKKSRLIYFALYCFIVGTLVFIFIDPSTIMDVE</sequence>